<evidence type="ECO:0000256" key="4">
    <source>
        <dbReference type="ARBA" id="ARBA00022912"/>
    </source>
</evidence>
<dbReference type="GO" id="GO:0004725">
    <property type="term" value="F:protein tyrosine phosphatase activity"/>
    <property type="evidence" value="ECO:0007669"/>
    <property type="project" value="UniProtKB-EC"/>
</dbReference>
<keyword evidence="8" id="KW-1185">Reference proteome</keyword>
<accession>A0A4Y9XUP8</accession>
<protein>
    <recommendedName>
        <fullName evidence="2">protein-tyrosine-phosphatase</fullName>
        <ecNumber evidence="2">3.1.3.48</ecNumber>
    </recommendedName>
</protein>
<comment type="similarity">
    <text evidence="1">Belongs to the protein-tyrosine phosphatase family. Non-receptor class dual specificity subfamily.</text>
</comment>
<comment type="caution">
    <text evidence="7">The sequence shown here is derived from an EMBL/GenBank/DDBJ whole genome shotgun (WGS) entry which is preliminary data.</text>
</comment>
<evidence type="ECO:0000256" key="3">
    <source>
        <dbReference type="ARBA" id="ARBA00022801"/>
    </source>
</evidence>
<dbReference type="AlphaFoldDB" id="A0A4Y9XUP8"/>
<dbReference type="InterPro" id="IPR020422">
    <property type="entry name" value="TYR_PHOSPHATASE_DUAL_dom"/>
</dbReference>
<dbReference type="Proteomes" id="UP000298327">
    <property type="component" value="Unassembled WGS sequence"/>
</dbReference>
<dbReference type="InterPro" id="IPR000340">
    <property type="entry name" value="Dual-sp_phosphatase_cat-dom"/>
</dbReference>
<keyword evidence="4" id="KW-0904">Protein phosphatase</keyword>
<evidence type="ECO:0000256" key="2">
    <source>
        <dbReference type="ARBA" id="ARBA00013064"/>
    </source>
</evidence>
<sequence length="223" mass="25138">MSNVAVPSSPLRRALADARPAVSSSVAERASFKYTMSHRSFLPGPRRPATPLTPIPVNSRHGLVSAQSTRSLTERRITHIVSVCTEPIPAESPQSGIRHMRIPVEDLEHADLLIWLPHACHFIDEALRAGGVVLVHGVYGLSRGATVVAAYYVIDFTVMYTRRLNSAEALDAVRRVREQIWPNAGFQEQLSIFEMCRYQPSMNEGIYVRWRQNLDRRLQQGRR</sequence>
<dbReference type="PANTHER" id="PTHR45848">
    <property type="entry name" value="DUAL SPECIFICITY PROTEIN PHOSPHATASE 12 FAMILY MEMBER"/>
    <property type="match status" value="1"/>
</dbReference>
<dbReference type="SUPFAM" id="SSF52799">
    <property type="entry name" value="(Phosphotyrosine protein) phosphatases II"/>
    <property type="match status" value="1"/>
</dbReference>
<gene>
    <name evidence="7" type="ORF">EVG20_g9933</name>
</gene>
<organism evidence="7 8">
    <name type="scientific">Dentipellis fragilis</name>
    <dbReference type="NCBI Taxonomy" id="205917"/>
    <lineage>
        <taxon>Eukaryota</taxon>
        <taxon>Fungi</taxon>
        <taxon>Dikarya</taxon>
        <taxon>Basidiomycota</taxon>
        <taxon>Agaricomycotina</taxon>
        <taxon>Agaricomycetes</taxon>
        <taxon>Russulales</taxon>
        <taxon>Hericiaceae</taxon>
        <taxon>Dentipellis</taxon>
    </lineage>
</organism>
<evidence type="ECO:0000313" key="7">
    <source>
        <dbReference type="EMBL" id="TFY53880.1"/>
    </source>
</evidence>
<dbReference type="Pfam" id="PF00782">
    <property type="entry name" value="DSPc"/>
    <property type="match status" value="1"/>
</dbReference>
<dbReference type="InterPro" id="IPR029021">
    <property type="entry name" value="Prot-tyrosine_phosphatase-like"/>
</dbReference>
<feature type="domain" description="Tyrosine specific protein phosphatases" evidence="6">
    <location>
        <begin position="113"/>
        <end position="177"/>
    </location>
</feature>
<dbReference type="STRING" id="205917.A0A4Y9XUP8"/>
<reference evidence="7 8" key="1">
    <citation type="submission" date="2019-02" db="EMBL/GenBank/DDBJ databases">
        <title>Genome sequencing of the rare red list fungi Dentipellis fragilis.</title>
        <authorList>
            <person name="Buettner E."/>
            <person name="Kellner H."/>
        </authorList>
    </citation>
    <scope>NUCLEOTIDE SEQUENCE [LARGE SCALE GENOMIC DNA]</scope>
    <source>
        <strain evidence="7 8">DSM 105465</strain>
    </source>
</reference>
<evidence type="ECO:0000259" key="6">
    <source>
        <dbReference type="PROSITE" id="PS50056"/>
    </source>
</evidence>
<dbReference type="CDD" id="cd14498">
    <property type="entry name" value="DSP"/>
    <property type="match status" value="1"/>
</dbReference>
<keyword evidence="3" id="KW-0378">Hydrolase</keyword>
<dbReference type="Gene3D" id="3.90.190.10">
    <property type="entry name" value="Protein tyrosine phosphatase superfamily"/>
    <property type="match status" value="1"/>
</dbReference>
<dbReference type="GO" id="GO:0008138">
    <property type="term" value="F:protein tyrosine/serine/threonine phosphatase activity"/>
    <property type="evidence" value="ECO:0007669"/>
    <property type="project" value="TreeGrafter"/>
</dbReference>
<dbReference type="PANTHER" id="PTHR45848:SF4">
    <property type="entry name" value="DUAL SPECIFICITY PROTEIN PHOSPHATASE 12"/>
    <property type="match status" value="1"/>
</dbReference>
<dbReference type="OrthoDB" id="2017893at2759"/>
<proteinExistence type="inferred from homology"/>
<evidence type="ECO:0000259" key="5">
    <source>
        <dbReference type="PROSITE" id="PS50054"/>
    </source>
</evidence>
<dbReference type="PROSITE" id="PS50054">
    <property type="entry name" value="TYR_PHOSPHATASE_DUAL"/>
    <property type="match status" value="1"/>
</dbReference>
<evidence type="ECO:0000256" key="1">
    <source>
        <dbReference type="ARBA" id="ARBA00008601"/>
    </source>
</evidence>
<dbReference type="EMBL" id="SEOQ01001093">
    <property type="protein sequence ID" value="TFY53880.1"/>
    <property type="molecule type" value="Genomic_DNA"/>
</dbReference>
<dbReference type="EC" id="3.1.3.48" evidence="2"/>
<dbReference type="PROSITE" id="PS50056">
    <property type="entry name" value="TYR_PHOSPHATASE_2"/>
    <property type="match status" value="1"/>
</dbReference>
<dbReference type="InterPro" id="IPR000387">
    <property type="entry name" value="Tyr_Pase_dom"/>
</dbReference>
<name>A0A4Y9XUP8_9AGAM</name>
<dbReference type="SMART" id="SM00195">
    <property type="entry name" value="DSPc"/>
    <property type="match status" value="1"/>
</dbReference>
<evidence type="ECO:0000313" key="8">
    <source>
        <dbReference type="Proteomes" id="UP000298327"/>
    </source>
</evidence>
<feature type="domain" description="Tyrosine-protein phosphatase" evidence="5">
    <location>
        <begin position="50"/>
        <end position="199"/>
    </location>
</feature>